<dbReference type="InterPro" id="IPR019108">
    <property type="entry name" value="Caa3_assmbl_CtaG-rel"/>
</dbReference>
<feature type="domain" description="Copper resistance protein D" evidence="7">
    <location>
        <begin position="249"/>
        <end position="353"/>
    </location>
</feature>
<evidence type="ECO:0000259" key="7">
    <source>
        <dbReference type="Pfam" id="PF05425"/>
    </source>
</evidence>
<name>A0ABP7A1A6_9ACTN</name>
<gene>
    <name evidence="8" type="ORF">GCM10022236_26110</name>
</gene>
<feature type="transmembrane region" description="Helical" evidence="6">
    <location>
        <begin position="75"/>
        <end position="91"/>
    </location>
</feature>
<evidence type="ECO:0000256" key="6">
    <source>
        <dbReference type="SAM" id="Phobius"/>
    </source>
</evidence>
<protein>
    <submittedName>
        <fullName evidence="8">Cytochrome c oxidase assembly protein</fullName>
    </submittedName>
</protein>
<feature type="transmembrane region" description="Helical" evidence="6">
    <location>
        <begin position="542"/>
        <end position="560"/>
    </location>
</feature>
<keyword evidence="5 6" id="KW-0472">Membrane</keyword>
<accession>A0ABP7A1A6</accession>
<keyword evidence="4 6" id="KW-1133">Transmembrane helix</keyword>
<evidence type="ECO:0000256" key="3">
    <source>
        <dbReference type="ARBA" id="ARBA00022692"/>
    </source>
</evidence>
<sequence length="689" mass="72735">MRADQAPAAPGTMTRGPATSRREALLVAGVALAAGIAVSLLALGLTGGLSPDEGPFDSGALVRYGLPIAKTVRDVAAAATVGFLITATWIVSARPSTDPDSLGGARRPLARAAIAASVSWGLAAIVTIVLTAADVSGFPVGTPGFASVVVSFVGQIDLGRELGASLLAVIVTANLAILATRLTTLAWAAVFSVIALLPLALTGHAAGARDHMNAVDSLAFHLVGVCLWAGGLAALLLVAGRLGDQLPTAARRYSTLAGWCFLTVALSGIVNAALRLGSIAGLATPYGLLIVGKALALGALGLAGLAHRRFTLKRLDRARSEGGRIEHEGHWFARLATVELIVMGGTMGLAVALAQSAPPVPDEPLDPVSSLLGYPAPPPLTTWTYFTEFYPDLLWLTVAVVFAGCYLAGAIRLWRRGDAWSKPRTASWLVGCLVLVAVTSGGIGVYGRLHFSTHMLQHMLLMIVVPFFWVIGAPITLALRALRSRTDASLGPRETLLRIVHSRVLRVLGHPLFSEAFFIVSLIAFYYSFLFSLAMFTHGGHVLMTAHFLLVGYLFIWSLIGTDPGPARPPYAFRLVLLLMAMGFHAIFGITLMSSGALLAPDWWHALGYTDDAALVADQQKGGGIAWGAGDLPSFVLAIALLVVWFSSDQRESRRRDRQADRDGDAELKSYNERLAAMHRRDTGGSDGS</sequence>
<evidence type="ECO:0000256" key="5">
    <source>
        <dbReference type="ARBA" id="ARBA00023136"/>
    </source>
</evidence>
<dbReference type="InterPro" id="IPR032694">
    <property type="entry name" value="CopC/D"/>
</dbReference>
<feature type="transmembrane region" description="Helical" evidence="6">
    <location>
        <begin position="426"/>
        <end position="447"/>
    </location>
</feature>
<feature type="transmembrane region" description="Helical" evidence="6">
    <location>
        <begin position="162"/>
        <end position="179"/>
    </location>
</feature>
<keyword evidence="3 6" id="KW-0812">Transmembrane</keyword>
<feature type="transmembrane region" description="Helical" evidence="6">
    <location>
        <begin position="286"/>
        <end position="310"/>
    </location>
</feature>
<dbReference type="PANTHER" id="PTHR34820">
    <property type="entry name" value="INNER MEMBRANE PROTEIN YEBZ"/>
    <property type="match status" value="1"/>
</dbReference>
<dbReference type="PANTHER" id="PTHR34820:SF4">
    <property type="entry name" value="INNER MEMBRANE PROTEIN YEBZ"/>
    <property type="match status" value="1"/>
</dbReference>
<dbReference type="EMBL" id="BAABAB010000017">
    <property type="protein sequence ID" value="GAA3622501.1"/>
    <property type="molecule type" value="Genomic_DNA"/>
</dbReference>
<feature type="transmembrane region" description="Helical" evidence="6">
    <location>
        <begin position="218"/>
        <end position="242"/>
    </location>
</feature>
<dbReference type="InterPro" id="IPR008457">
    <property type="entry name" value="Cu-R_CopD_dom"/>
</dbReference>
<feature type="transmembrane region" description="Helical" evidence="6">
    <location>
        <begin position="459"/>
        <end position="479"/>
    </location>
</feature>
<evidence type="ECO:0000313" key="8">
    <source>
        <dbReference type="EMBL" id="GAA3622501.1"/>
    </source>
</evidence>
<proteinExistence type="predicted"/>
<dbReference type="Proteomes" id="UP001501490">
    <property type="component" value="Unassembled WGS sequence"/>
</dbReference>
<evidence type="ECO:0000256" key="1">
    <source>
        <dbReference type="ARBA" id="ARBA00004651"/>
    </source>
</evidence>
<organism evidence="8 9">
    <name type="scientific">Microlunatus ginsengisoli</name>
    <dbReference type="NCBI Taxonomy" id="363863"/>
    <lineage>
        <taxon>Bacteria</taxon>
        <taxon>Bacillati</taxon>
        <taxon>Actinomycetota</taxon>
        <taxon>Actinomycetes</taxon>
        <taxon>Propionibacteriales</taxon>
        <taxon>Propionibacteriaceae</taxon>
        <taxon>Microlunatus</taxon>
    </lineage>
</organism>
<comment type="caution">
    <text evidence="8">The sequence shown here is derived from an EMBL/GenBank/DDBJ whole genome shotgun (WGS) entry which is preliminary data.</text>
</comment>
<evidence type="ECO:0000313" key="9">
    <source>
        <dbReference type="Proteomes" id="UP001501490"/>
    </source>
</evidence>
<keyword evidence="9" id="KW-1185">Reference proteome</keyword>
<feature type="transmembrane region" description="Helical" evidence="6">
    <location>
        <begin position="186"/>
        <end position="206"/>
    </location>
</feature>
<dbReference type="RefSeq" id="WP_344805146.1">
    <property type="nucleotide sequence ID" value="NZ_BAABAB010000017.1"/>
</dbReference>
<keyword evidence="2" id="KW-1003">Cell membrane</keyword>
<evidence type="ECO:0000256" key="2">
    <source>
        <dbReference type="ARBA" id="ARBA00022475"/>
    </source>
</evidence>
<feature type="transmembrane region" description="Helical" evidence="6">
    <location>
        <begin position="512"/>
        <end position="536"/>
    </location>
</feature>
<feature type="transmembrane region" description="Helical" evidence="6">
    <location>
        <begin position="393"/>
        <end position="414"/>
    </location>
</feature>
<reference evidence="9" key="1">
    <citation type="journal article" date="2019" name="Int. J. Syst. Evol. Microbiol.">
        <title>The Global Catalogue of Microorganisms (GCM) 10K type strain sequencing project: providing services to taxonomists for standard genome sequencing and annotation.</title>
        <authorList>
            <consortium name="The Broad Institute Genomics Platform"/>
            <consortium name="The Broad Institute Genome Sequencing Center for Infectious Disease"/>
            <person name="Wu L."/>
            <person name="Ma J."/>
        </authorList>
    </citation>
    <scope>NUCLEOTIDE SEQUENCE [LARGE SCALE GENOMIC DNA]</scope>
    <source>
        <strain evidence="9">JCM 16929</strain>
    </source>
</reference>
<feature type="transmembrane region" description="Helical" evidence="6">
    <location>
        <begin position="24"/>
        <end position="45"/>
    </location>
</feature>
<dbReference type="Pfam" id="PF09678">
    <property type="entry name" value="Caa3_CtaG"/>
    <property type="match status" value="1"/>
</dbReference>
<feature type="transmembrane region" description="Helical" evidence="6">
    <location>
        <begin position="572"/>
        <end position="593"/>
    </location>
</feature>
<evidence type="ECO:0000256" key="4">
    <source>
        <dbReference type="ARBA" id="ARBA00022989"/>
    </source>
</evidence>
<feature type="transmembrane region" description="Helical" evidence="6">
    <location>
        <begin position="112"/>
        <end position="133"/>
    </location>
</feature>
<dbReference type="Pfam" id="PF05425">
    <property type="entry name" value="CopD"/>
    <property type="match status" value="1"/>
</dbReference>
<feature type="transmembrane region" description="Helical" evidence="6">
    <location>
        <begin position="254"/>
        <end position="274"/>
    </location>
</feature>
<comment type="subcellular location">
    <subcellularLocation>
        <location evidence="1">Cell membrane</location>
        <topology evidence="1">Multi-pass membrane protein</topology>
    </subcellularLocation>
</comment>
<feature type="transmembrane region" description="Helical" evidence="6">
    <location>
        <begin position="625"/>
        <end position="646"/>
    </location>
</feature>
<feature type="transmembrane region" description="Helical" evidence="6">
    <location>
        <begin position="331"/>
        <end position="354"/>
    </location>
</feature>